<dbReference type="EMBL" id="JAFBBZ010000001">
    <property type="protein sequence ID" value="MBM7506532.1"/>
    <property type="molecule type" value="Genomic_DNA"/>
</dbReference>
<feature type="domain" description="Putative regulatory protein FmdB zinc ribbon" evidence="2">
    <location>
        <begin position="1"/>
        <end position="41"/>
    </location>
</feature>
<organism evidence="3 4">
    <name type="scientific">Nocardioides salarius</name>
    <dbReference type="NCBI Taxonomy" id="374513"/>
    <lineage>
        <taxon>Bacteria</taxon>
        <taxon>Bacillati</taxon>
        <taxon>Actinomycetota</taxon>
        <taxon>Actinomycetes</taxon>
        <taxon>Propionibacteriales</taxon>
        <taxon>Nocardioidaceae</taxon>
        <taxon>Nocardioides</taxon>
    </lineage>
</organism>
<dbReference type="Proteomes" id="UP000732378">
    <property type="component" value="Unassembled WGS sequence"/>
</dbReference>
<feature type="compositionally biased region" description="Basic and acidic residues" evidence="1">
    <location>
        <begin position="55"/>
        <end position="64"/>
    </location>
</feature>
<sequence length="96" mass="10452">MATYEYRCEVDGAVDVRLPMGSAPAVLPCPTCARDASRRFSAPRLSRASSPYARAIERTERSSAEPEVVTSVPSPGRRRPGTRVATNPALQRLPRP</sequence>
<evidence type="ECO:0000313" key="4">
    <source>
        <dbReference type="Proteomes" id="UP000732378"/>
    </source>
</evidence>
<feature type="region of interest" description="Disordered" evidence="1">
    <location>
        <begin position="40"/>
        <end position="96"/>
    </location>
</feature>
<proteinExistence type="predicted"/>
<comment type="caution">
    <text evidence="3">The sequence shown here is derived from an EMBL/GenBank/DDBJ whole genome shotgun (WGS) entry which is preliminary data.</text>
</comment>
<name>A0ABS2M5U3_9ACTN</name>
<evidence type="ECO:0000259" key="2">
    <source>
        <dbReference type="SMART" id="SM00834"/>
    </source>
</evidence>
<dbReference type="SMART" id="SM00834">
    <property type="entry name" value="CxxC_CXXC_SSSS"/>
    <property type="match status" value="1"/>
</dbReference>
<keyword evidence="4" id="KW-1185">Reference proteome</keyword>
<evidence type="ECO:0000256" key="1">
    <source>
        <dbReference type="SAM" id="MobiDB-lite"/>
    </source>
</evidence>
<accession>A0ABS2M5U3</accession>
<protein>
    <submittedName>
        <fullName evidence="3">FmdB family regulatory protein</fullName>
    </submittedName>
</protein>
<evidence type="ECO:0000313" key="3">
    <source>
        <dbReference type="EMBL" id="MBM7506532.1"/>
    </source>
</evidence>
<dbReference type="InterPro" id="IPR013429">
    <property type="entry name" value="Regulatory_FmdB_Zinc_ribbon"/>
</dbReference>
<dbReference type="NCBIfam" id="TIGR02605">
    <property type="entry name" value="CxxC_CxxC_SSSS"/>
    <property type="match status" value="1"/>
</dbReference>
<dbReference type="RefSeq" id="WP_193669333.1">
    <property type="nucleotide sequence ID" value="NZ_CAXICV010000077.1"/>
</dbReference>
<reference evidence="3 4" key="1">
    <citation type="submission" date="2021-01" db="EMBL/GenBank/DDBJ databases">
        <title>Sequencing the genomes of 1000 actinobacteria strains.</title>
        <authorList>
            <person name="Klenk H.-P."/>
        </authorList>
    </citation>
    <scope>NUCLEOTIDE SEQUENCE [LARGE SCALE GENOMIC DNA]</scope>
    <source>
        <strain evidence="3 4">DSM 18239</strain>
    </source>
</reference>
<gene>
    <name evidence="3" type="ORF">JOE61_000346</name>
</gene>